<gene>
    <name evidence="2" type="ORF">AK812_SmicGene2826</name>
</gene>
<evidence type="ECO:0000313" key="2">
    <source>
        <dbReference type="EMBL" id="OLQ13180.1"/>
    </source>
</evidence>
<comment type="caution">
    <text evidence="2">The sequence shown here is derived from an EMBL/GenBank/DDBJ whole genome shotgun (WGS) entry which is preliminary data.</text>
</comment>
<dbReference type="Proteomes" id="UP000186817">
    <property type="component" value="Unassembled WGS sequence"/>
</dbReference>
<evidence type="ECO:0000256" key="1">
    <source>
        <dbReference type="SAM" id="MobiDB-lite"/>
    </source>
</evidence>
<name>A0A1Q9F0H1_SYMMI</name>
<feature type="region of interest" description="Disordered" evidence="1">
    <location>
        <begin position="432"/>
        <end position="466"/>
    </location>
</feature>
<dbReference type="EMBL" id="LSRX01000031">
    <property type="protein sequence ID" value="OLQ13180.1"/>
    <property type="molecule type" value="Genomic_DNA"/>
</dbReference>
<feature type="compositionally biased region" description="Low complexity" evidence="1">
    <location>
        <begin position="1"/>
        <end position="10"/>
    </location>
</feature>
<feature type="region of interest" description="Disordered" evidence="1">
    <location>
        <begin position="1"/>
        <end position="22"/>
    </location>
</feature>
<proteinExistence type="predicted"/>
<sequence length="1054" mass="117572">MEAPSDVPVPVDDDDEMDNEPQLQLTDVRQSSGLAIPCKEEEMDDPDANLDRLLAKRKLDEGDGAPPWATTLVSSQQQMCGQLSELSRNLGSFQSRLQIIEGADIPRRMQDMEQQILELKGIITSMSGAGIQVNTDPRSQPLSSAQGNGGVPSLAQAMPNTREHGINISGPAREALGREQGLGAADTDFNHLVLGGWPEDTRRKIVESDTWEVCRRFENVNIEREARTRFYELQEKHSKKVNVSQGLETGYLCILMDSICWEYRKLTKEILRERMLSRIAWWGDLEQTAARGAREFVCTGAAGVGQRCAALCEATVRSKAGPTSQGVEPQDADRRDVQGHYLLERPAVACERGLRHTFERPGNTDCHFRGDDLGVAALLAEADFWAGCRMFRQDSHQNASNVAQCALVALISGYLFYSQTKVNAVTELTPSKVADSPEGETEKSPKLEKSPKEKSPKSASPRYPEIRNFEKPEAALRHTANAAWMAPPLPAAVPVGGNAPSLSGLDPWPEDQFALRQSPPLLYTSLTRPTPPENATTVLQVEEDAAFRAALQHSHEESTVWVQQVPPAPEPRRRELLLTMFPDGESMKVGLAAMKEGRRFMGSYKWAYKAQSIDEGLLPLSRSVDSELAIVRTYASTFEVNELENSLRTAEQDVYDSRGAFLNQSYDADYDAFYFMEIDAVPVKELWMNQLIAEAFYYPRAAIRGSDGWDVFLQQMPDDLIMHINGNAIYNLRHPWLRWLYDNNTVAFDLRMANLRRRALTDCTTELTTLEENPAESTAAPLERAEQGKVSGNPRTPRLIGGAVPEYADAYDALVPSGEDPQQSRRKRYATDSTLIGNYANTLLNESGSETISIFEYPWSMSNLFVNLQDDVTLGVAAYTSSYDMFNQSINSSHPFREIIVLSGKSATQVMPNGTEEFIDTPNGETRVQFLKVFTDTHHIISGARLDIYVKDFFAWQISMGMQLNYVPKDKEKVGWFHEQLLGTSGRRSPVLFGGQPRFQPPTNVGFRDKVYGQEQYDEVMSNITSCSVIIEDADADACNADPACKFRPIFRTG</sequence>
<feature type="region of interest" description="Disordered" evidence="1">
    <location>
        <begin position="768"/>
        <end position="798"/>
    </location>
</feature>
<evidence type="ECO:0000313" key="3">
    <source>
        <dbReference type="Proteomes" id="UP000186817"/>
    </source>
</evidence>
<dbReference type="AlphaFoldDB" id="A0A1Q9F0H1"/>
<keyword evidence="3" id="KW-1185">Reference proteome</keyword>
<feature type="compositionally biased region" description="Basic and acidic residues" evidence="1">
    <location>
        <begin position="440"/>
        <end position="456"/>
    </location>
</feature>
<accession>A0A1Q9F0H1</accession>
<protein>
    <submittedName>
        <fullName evidence="2">Uncharacterized protein</fullName>
    </submittedName>
</protein>
<organism evidence="2 3">
    <name type="scientific">Symbiodinium microadriaticum</name>
    <name type="common">Dinoflagellate</name>
    <name type="synonym">Zooxanthella microadriatica</name>
    <dbReference type="NCBI Taxonomy" id="2951"/>
    <lineage>
        <taxon>Eukaryota</taxon>
        <taxon>Sar</taxon>
        <taxon>Alveolata</taxon>
        <taxon>Dinophyceae</taxon>
        <taxon>Suessiales</taxon>
        <taxon>Symbiodiniaceae</taxon>
        <taxon>Symbiodinium</taxon>
    </lineage>
</organism>
<reference evidence="2 3" key="1">
    <citation type="submission" date="2016-02" db="EMBL/GenBank/DDBJ databases">
        <title>Genome analysis of coral dinoflagellate symbionts highlights evolutionary adaptations to a symbiotic lifestyle.</title>
        <authorList>
            <person name="Aranda M."/>
            <person name="Li Y."/>
            <person name="Liew Y.J."/>
            <person name="Baumgarten S."/>
            <person name="Simakov O."/>
            <person name="Wilson M."/>
            <person name="Piel J."/>
            <person name="Ashoor H."/>
            <person name="Bougouffa S."/>
            <person name="Bajic V.B."/>
            <person name="Ryu T."/>
            <person name="Ravasi T."/>
            <person name="Bayer T."/>
            <person name="Micklem G."/>
            <person name="Kim H."/>
            <person name="Bhak J."/>
            <person name="Lajeunesse T.C."/>
            <person name="Voolstra C.R."/>
        </authorList>
    </citation>
    <scope>NUCLEOTIDE SEQUENCE [LARGE SCALE GENOMIC DNA]</scope>
    <source>
        <strain evidence="2 3">CCMP2467</strain>
    </source>
</reference>